<dbReference type="RefSeq" id="WP_245407548.1">
    <property type="nucleotide sequence ID" value="NZ_QJTI01000001.1"/>
</dbReference>
<dbReference type="SUPFAM" id="SSF141868">
    <property type="entry name" value="EAL domain-like"/>
    <property type="match status" value="1"/>
</dbReference>
<dbReference type="AlphaFoldDB" id="A0A318TKS5"/>
<dbReference type="InterPro" id="IPR000014">
    <property type="entry name" value="PAS"/>
</dbReference>
<dbReference type="PANTHER" id="PTHR44757:SF2">
    <property type="entry name" value="BIOFILM ARCHITECTURE MAINTENANCE PROTEIN MBAA"/>
    <property type="match status" value="1"/>
</dbReference>
<dbReference type="EMBL" id="QJTI01000001">
    <property type="protein sequence ID" value="PYF05346.1"/>
    <property type="molecule type" value="Genomic_DNA"/>
</dbReference>
<name>A0A318TKS5_9BRAD</name>
<dbReference type="PROSITE" id="PS50887">
    <property type="entry name" value="GGDEF"/>
    <property type="match status" value="1"/>
</dbReference>
<dbReference type="PANTHER" id="PTHR44757">
    <property type="entry name" value="DIGUANYLATE CYCLASE DGCP"/>
    <property type="match status" value="1"/>
</dbReference>
<dbReference type="Pfam" id="PF13188">
    <property type="entry name" value="PAS_8"/>
    <property type="match status" value="1"/>
</dbReference>
<feature type="domain" description="GGDEF" evidence="4">
    <location>
        <begin position="423"/>
        <end position="556"/>
    </location>
</feature>
<dbReference type="Gene3D" id="3.20.20.450">
    <property type="entry name" value="EAL domain"/>
    <property type="match status" value="1"/>
</dbReference>
<dbReference type="Gene3D" id="3.30.70.270">
    <property type="match status" value="1"/>
</dbReference>
<dbReference type="Proteomes" id="UP000248148">
    <property type="component" value="Unassembled WGS sequence"/>
</dbReference>
<dbReference type="NCBIfam" id="TIGR00254">
    <property type="entry name" value="GGDEF"/>
    <property type="match status" value="1"/>
</dbReference>
<feature type="domain" description="PAS" evidence="2">
    <location>
        <begin position="269"/>
        <end position="340"/>
    </location>
</feature>
<gene>
    <name evidence="5" type="ORF">BJ122_10184</name>
</gene>
<feature type="domain" description="EAL" evidence="3">
    <location>
        <begin position="565"/>
        <end position="815"/>
    </location>
</feature>
<dbReference type="Pfam" id="PF00563">
    <property type="entry name" value="EAL"/>
    <property type="match status" value="1"/>
</dbReference>
<evidence type="ECO:0000259" key="4">
    <source>
        <dbReference type="PROSITE" id="PS50887"/>
    </source>
</evidence>
<dbReference type="SMART" id="SM00267">
    <property type="entry name" value="GGDEF"/>
    <property type="match status" value="1"/>
</dbReference>
<protein>
    <submittedName>
        <fullName evidence="5">PAS domain S-box-containing protein/diguanylate cyclase (GGDEF)-like protein</fullName>
    </submittedName>
</protein>
<evidence type="ECO:0000313" key="6">
    <source>
        <dbReference type="Proteomes" id="UP000248148"/>
    </source>
</evidence>
<dbReference type="CDD" id="cd00130">
    <property type="entry name" value="PAS"/>
    <property type="match status" value="1"/>
</dbReference>
<dbReference type="InterPro" id="IPR029787">
    <property type="entry name" value="Nucleotide_cyclase"/>
</dbReference>
<dbReference type="InterPro" id="IPR000160">
    <property type="entry name" value="GGDEF_dom"/>
</dbReference>
<dbReference type="PROSITE" id="PS50883">
    <property type="entry name" value="EAL"/>
    <property type="match status" value="1"/>
</dbReference>
<comment type="caution">
    <text evidence="5">The sequence shown here is derived from an EMBL/GenBank/DDBJ whole genome shotgun (WGS) entry which is preliminary data.</text>
</comment>
<dbReference type="Pfam" id="PF00990">
    <property type="entry name" value="GGDEF"/>
    <property type="match status" value="1"/>
</dbReference>
<dbReference type="NCBIfam" id="TIGR00229">
    <property type="entry name" value="sensory_box"/>
    <property type="match status" value="1"/>
</dbReference>
<dbReference type="Pfam" id="PF13426">
    <property type="entry name" value="PAS_9"/>
    <property type="match status" value="1"/>
</dbReference>
<dbReference type="InterPro" id="IPR001633">
    <property type="entry name" value="EAL_dom"/>
</dbReference>
<dbReference type="SUPFAM" id="SSF55073">
    <property type="entry name" value="Nucleotide cyclase"/>
    <property type="match status" value="1"/>
</dbReference>
<dbReference type="Gene3D" id="3.30.450.20">
    <property type="entry name" value="PAS domain"/>
    <property type="match status" value="2"/>
</dbReference>
<feature type="region of interest" description="Disordered" evidence="1">
    <location>
        <begin position="818"/>
        <end position="850"/>
    </location>
</feature>
<accession>A0A318TKS5</accession>
<evidence type="ECO:0000256" key="1">
    <source>
        <dbReference type="SAM" id="MobiDB-lite"/>
    </source>
</evidence>
<dbReference type="SUPFAM" id="SSF55785">
    <property type="entry name" value="PYP-like sensor domain (PAS domain)"/>
    <property type="match status" value="1"/>
</dbReference>
<dbReference type="CDD" id="cd01949">
    <property type="entry name" value="GGDEF"/>
    <property type="match status" value="1"/>
</dbReference>
<dbReference type="SMART" id="SM00091">
    <property type="entry name" value="PAS"/>
    <property type="match status" value="2"/>
</dbReference>
<dbReference type="CDD" id="cd01948">
    <property type="entry name" value="EAL"/>
    <property type="match status" value="1"/>
</dbReference>
<evidence type="ECO:0000259" key="3">
    <source>
        <dbReference type="PROSITE" id="PS50883"/>
    </source>
</evidence>
<keyword evidence="6" id="KW-1185">Reference proteome</keyword>
<dbReference type="InterPro" id="IPR043128">
    <property type="entry name" value="Rev_trsase/Diguanyl_cyclase"/>
</dbReference>
<dbReference type="InterPro" id="IPR052155">
    <property type="entry name" value="Biofilm_reg_signaling"/>
</dbReference>
<dbReference type="InterPro" id="IPR035919">
    <property type="entry name" value="EAL_sf"/>
</dbReference>
<dbReference type="PROSITE" id="PS50112">
    <property type="entry name" value="PAS"/>
    <property type="match status" value="1"/>
</dbReference>
<dbReference type="SMART" id="SM00052">
    <property type="entry name" value="EAL"/>
    <property type="match status" value="1"/>
</dbReference>
<dbReference type="FunFam" id="3.20.20.450:FF:000001">
    <property type="entry name" value="Cyclic di-GMP phosphodiesterase yahA"/>
    <property type="match status" value="1"/>
</dbReference>
<dbReference type="InterPro" id="IPR035965">
    <property type="entry name" value="PAS-like_dom_sf"/>
</dbReference>
<evidence type="ECO:0000313" key="5">
    <source>
        <dbReference type="EMBL" id="PYF05346.1"/>
    </source>
</evidence>
<reference evidence="5 6" key="1">
    <citation type="submission" date="2018-06" db="EMBL/GenBank/DDBJ databases">
        <title>Genomic Encyclopedia of Archaeal and Bacterial Type Strains, Phase II (KMG-II): from individual species to whole genera.</title>
        <authorList>
            <person name="Goeker M."/>
        </authorList>
    </citation>
    <scope>NUCLEOTIDE SEQUENCE [LARGE SCALE GENOMIC DNA]</scope>
    <source>
        <strain evidence="5 6">JCM 11668</strain>
    </source>
</reference>
<proteinExistence type="predicted"/>
<organism evidence="5 6">
    <name type="scientific">Rhodopseudomonas faecalis</name>
    <dbReference type="NCBI Taxonomy" id="99655"/>
    <lineage>
        <taxon>Bacteria</taxon>
        <taxon>Pseudomonadati</taxon>
        <taxon>Pseudomonadota</taxon>
        <taxon>Alphaproteobacteria</taxon>
        <taxon>Hyphomicrobiales</taxon>
        <taxon>Nitrobacteraceae</taxon>
        <taxon>Rhodopseudomonas</taxon>
    </lineage>
</organism>
<sequence length="850" mass="93463">MTTVSASSQNPDIQFGSDLAVLQRKWQAAVLPGQGLPGYEEVMLGSLGRLADHIALLKVDGDDLELSRTGRYVQSWVGHDRWNVPLSDVPPDCALALAQVARNALQNQRPHLAVASCVRDGLVQKYELLALPTASRWGGTLIGVYVNEQGRRYHLLDSIFTTTDDGILSLAAIRDHQQRSSDFHIVHLNPSAARLLGQPAQALLWSRLRAGSHLLASTAVIEWLRQVIDGHINSKLEIDSDQRSLSLSATACGDMLSVTMSDVTSLKRREASFRLLFDHNPMPMLVIDPGNLAFLKVNDAAIAHYGYSRDEFLGMRVPEIWPLDEREAHLNALQQAGDNYLIDRNWRHLKADGTEIEIVAFGRRVAFEGQDGYLVAIVDVTERRKAEARIAYMAQHDALTGLHNREANQQRLQNLLELRAPDSHVAVLCVDLDLFKNVNDAFGHPIGDRLLQMVAERLRQQISGRNLVARLGGDEFVIVLAQIASPNEASDVATALIERLSVPYTIDGLDVVIGASIGIALSPSDGGTADELLRNADMALDRAKDSGGNCHHFFEPEMDRLAQRRCDLEIDLRRAFASGQFELHYQPLIGLAEGRIAGFEALLRWRHPERGMISPAEFVPVAEDIGLIVGIGEWVLRQACAEAASWPEPVKVAVNLSPVQFRSRHLVQAVLSALAQSGLPASRLELEITETVFLADTEANLATLHQLRDLGVRISMDDFGTGYSSLSYLRSFPFDKIKIDRSFVQDLAHRPDCLAIVRAISGLGRSLNITTTAEGVESAEQLDWLRAEGCNEGQGFLFSPARPGAEVAALLAQFGGQRPRAAETEQETEQQAEQYCSSPPLACEGRKNVA</sequence>
<evidence type="ECO:0000259" key="2">
    <source>
        <dbReference type="PROSITE" id="PS50112"/>
    </source>
</evidence>